<gene>
    <name evidence="14" type="primary">COIII</name>
</gene>
<comment type="function">
    <text evidence="11">Component of the cytochrome c oxidase, the last enzyme in the mitochondrial electron transport chain which drives oxidative phosphorylation. The respiratory chain contains 3 multisubunit complexes succinate dehydrogenase (complex II, CII), ubiquinol-cytochrome c oxidoreductase (cytochrome b-c1 complex, complex III, CIII) and cytochrome c oxidase (complex IV, CIV), that cooperate to transfer electrons derived from NADH and succinate to molecular oxygen, creating an electrochemical gradient over the inner membrane that drives transmembrane transport and the ATP synthase. Cytochrome c oxidase is the component of the respiratory chain that catalyzes the reduction of oxygen to water. Electrons originating from reduced cytochrome c in the intermembrane space (IMS) are transferred via the dinuclear copper A center (CU(A)) of subunit 2 and heme A of subunit 1 to the active site in subunit 1, a binuclear center (BNC) formed by heme A3 and copper B (CU(B)). The BNC reduces molecular oxygen to 2 water molecules using 4 electrons from cytochrome c in the IMS and 4 protons from the mitochondrial matrix.</text>
</comment>
<dbReference type="PROSITE" id="PS50253">
    <property type="entry name" value="COX3"/>
    <property type="match status" value="1"/>
</dbReference>
<keyword evidence="7 12" id="KW-1133">Transmembrane helix</keyword>
<feature type="transmembrane region" description="Helical" evidence="12">
    <location>
        <begin position="41"/>
        <end position="58"/>
    </location>
</feature>
<evidence type="ECO:0000256" key="12">
    <source>
        <dbReference type="SAM" id="Phobius"/>
    </source>
</evidence>
<dbReference type="InterPro" id="IPR024791">
    <property type="entry name" value="Cyt_c/ubiquinol_Oxase_su3"/>
</dbReference>
<evidence type="ECO:0000313" key="14">
    <source>
        <dbReference type="EMBL" id="AAQ06168.1"/>
    </source>
</evidence>
<name>Q71K34_PIG</name>
<keyword evidence="9 12" id="KW-0472">Membrane</keyword>
<dbReference type="SUPFAM" id="SSF81452">
    <property type="entry name" value="Cytochrome c oxidase subunit III-like"/>
    <property type="match status" value="1"/>
</dbReference>
<dbReference type="InterPro" id="IPR013833">
    <property type="entry name" value="Cyt_c_oxidase_su3_a-hlx"/>
</dbReference>
<dbReference type="PANTHER" id="PTHR11403:SF7">
    <property type="entry name" value="CYTOCHROME C OXIDASE SUBUNIT 3"/>
    <property type="match status" value="1"/>
</dbReference>
<dbReference type="InterPro" id="IPR035973">
    <property type="entry name" value="Cyt_c_oxidase_su3-like_sf"/>
</dbReference>
<evidence type="ECO:0000256" key="5">
    <source>
        <dbReference type="ARBA" id="ARBA00022792"/>
    </source>
</evidence>
<reference evidence="14" key="1">
    <citation type="journal article" date="2003" name="J. Hered.">
        <title>Genetic diversity present within the near-complete mtDNA genome of 17 breeds of indigenous Chinese pigs.</title>
        <authorList>
            <person name="Yang J."/>
            <person name="Wang J."/>
            <person name="Kijas J."/>
            <person name="Liu B."/>
            <person name="Han H."/>
            <person name="Yu M."/>
            <person name="Yang H."/>
            <person name="Zhao S."/>
            <person name="Li K."/>
        </authorList>
    </citation>
    <scope>NUCLEOTIDE SEQUENCE</scope>
</reference>
<evidence type="ECO:0000256" key="7">
    <source>
        <dbReference type="ARBA" id="ARBA00022989"/>
    </source>
</evidence>
<evidence type="ECO:0000259" key="13">
    <source>
        <dbReference type="PROSITE" id="PS50253"/>
    </source>
</evidence>
<accession>Q71K34</accession>
<feature type="domain" description="Heme-copper oxidase subunit III family profile" evidence="13">
    <location>
        <begin position="4"/>
        <end position="261"/>
    </location>
</feature>
<dbReference type="Gene3D" id="1.10.287.70">
    <property type="match status" value="1"/>
</dbReference>
<dbReference type="GO" id="GO:0045277">
    <property type="term" value="C:respiratory chain complex IV"/>
    <property type="evidence" value="ECO:0007669"/>
    <property type="project" value="UniProtKB-ARBA"/>
</dbReference>
<evidence type="ECO:0000256" key="8">
    <source>
        <dbReference type="ARBA" id="ARBA00023128"/>
    </source>
</evidence>
<dbReference type="FunFam" id="1.20.120.80:FF:000002">
    <property type="entry name" value="Cytochrome c oxidase subunit 3"/>
    <property type="match status" value="1"/>
</dbReference>
<evidence type="ECO:0000256" key="1">
    <source>
        <dbReference type="ARBA" id="ARBA00004448"/>
    </source>
</evidence>
<keyword evidence="8 11" id="KW-0496">Mitochondrion</keyword>
<dbReference type="FunFam" id="1.10.287.70:FF:000048">
    <property type="entry name" value="Cytochrome c oxidase subunit 3"/>
    <property type="match status" value="1"/>
</dbReference>
<proteinExistence type="inferred from homology"/>
<evidence type="ECO:0000256" key="9">
    <source>
        <dbReference type="ARBA" id="ARBA00023136"/>
    </source>
</evidence>
<keyword evidence="5" id="KW-0999">Mitochondrion inner membrane</keyword>
<dbReference type="Pfam" id="PF00510">
    <property type="entry name" value="COX3"/>
    <property type="match status" value="1"/>
</dbReference>
<dbReference type="GO" id="GO:0005743">
    <property type="term" value="C:mitochondrial inner membrane"/>
    <property type="evidence" value="ECO:0007669"/>
    <property type="project" value="UniProtKB-SubCell"/>
</dbReference>
<comment type="subcellular location">
    <subcellularLocation>
        <location evidence="1">Mitochondrion inner membrane</location>
        <topology evidence="1">Multi-pass membrane protein</topology>
    </subcellularLocation>
</comment>
<feature type="transmembrane region" description="Helical" evidence="12">
    <location>
        <begin position="197"/>
        <end position="220"/>
    </location>
</feature>
<comment type="similarity">
    <text evidence="2 11">Belongs to the cytochrome c oxidase subunit 3 family.</text>
</comment>
<protein>
    <recommendedName>
        <fullName evidence="3 11">Cytochrome c oxidase subunit 3</fullName>
    </recommendedName>
</protein>
<dbReference type="InterPro" id="IPR033945">
    <property type="entry name" value="Cyt_c_oxase_su3_dom"/>
</dbReference>
<evidence type="ECO:0000256" key="10">
    <source>
        <dbReference type="ARBA" id="ARBA00049512"/>
    </source>
</evidence>
<feature type="transmembrane region" description="Helical" evidence="12">
    <location>
        <begin position="16"/>
        <end position="35"/>
    </location>
</feature>
<dbReference type="EMBL" id="AF486869">
    <property type="protein sequence ID" value="AAQ06168.1"/>
    <property type="molecule type" value="Genomic_DNA"/>
</dbReference>
<evidence type="ECO:0000256" key="4">
    <source>
        <dbReference type="ARBA" id="ARBA00022692"/>
    </source>
</evidence>
<dbReference type="AlphaFoldDB" id="Q71K34"/>
<evidence type="ECO:0000256" key="11">
    <source>
        <dbReference type="RuleBase" id="RU003375"/>
    </source>
</evidence>
<dbReference type="CDD" id="cd01665">
    <property type="entry name" value="Cyt_c_Oxidase_III"/>
    <property type="match status" value="1"/>
</dbReference>
<organism evidence="14">
    <name type="scientific">Sus scrofa</name>
    <name type="common">Pig</name>
    <dbReference type="NCBI Taxonomy" id="9823"/>
    <lineage>
        <taxon>Eukaryota</taxon>
        <taxon>Metazoa</taxon>
        <taxon>Chordata</taxon>
        <taxon>Craniata</taxon>
        <taxon>Vertebrata</taxon>
        <taxon>Euteleostomi</taxon>
        <taxon>Mammalia</taxon>
        <taxon>Eutheria</taxon>
        <taxon>Laurasiatheria</taxon>
        <taxon>Artiodactyla</taxon>
        <taxon>Suina</taxon>
        <taxon>Suidae</taxon>
        <taxon>Sus</taxon>
    </lineage>
</organism>
<dbReference type="GO" id="GO:0004129">
    <property type="term" value="F:cytochrome-c oxidase activity"/>
    <property type="evidence" value="ECO:0007669"/>
    <property type="project" value="UniProtKB-EC"/>
</dbReference>
<geneLocation type="mitochondrion" evidence="14"/>
<feature type="transmembrane region" description="Helical" evidence="12">
    <location>
        <begin position="79"/>
        <end position="102"/>
    </location>
</feature>
<feature type="transmembrane region" description="Helical" evidence="12">
    <location>
        <begin position="240"/>
        <end position="260"/>
    </location>
</feature>
<dbReference type="Gene3D" id="1.20.120.80">
    <property type="entry name" value="Cytochrome c oxidase, subunit III, four-helix bundle"/>
    <property type="match status" value="1"/>
</dbReference>
<evidence type="ECO:0000256" key="6">
    <source>
        <dbReference type="ARBA" id="ARBA00022967"/>
    </source>
</evidence>
<keyword evidence="6" id="KW-1278">Translocase</keyword>
<evidence type="ECO:0000256" key="3">
    <source>
        <dbReference type="ARBA" id="ARBA00015944"/>
    </source>
</evidence>
<comment type="catalytic activity">
    <reaction evidence="10">
        <text>4 Fe(II)-[cytochrome c] + O2 + 8 H(+)(in) = 4 Fe(III)-[cytochrome c] + 2 H2O + 4 H(+)(out)</text>
        <dbReference type="Rhea" id="RHEA:11436"/>
        <dbReference type="Rhea" id="RHEA-COMP:10350"/>
        <dbReference type="Rhea" id="RHEA-COMP:14399"/>
        <dbReference type="ChEBI" id="CHEBI:15377"/>
        <dbReference type="ChEBI" id="CHEBI:15378"/>
        <dbReference type="ChEBI" id="CHEBI:15379"/>
        <dbReference type="ChEBI" id="CHEBI:29033"/>
        <dbReference type="ChEBI" id="CHEBI:29034"/>
        <dbReference type="EC" id="7.1.1.9"/>
    </reaction>
    <physiologicalReaction direction="left-to-right" evidence="10">
        <dbReference type="Rhea" id="RHEA:11437"/>
    </physiologicalReaction>
</comment>
<sequence>MTHQTHAYHMVNPSPWPLTGALSALLMTSGLIMWFHFNSMLLLSLGLLTNTLTMYQWWRDIIRESTFQGHHTSVVQKGLRYGMILFIISEALFFTGFFWAFYHSSLAPTPELGGCWPPTGIHPLNPLEVPLLNTSILLASGVSITWAHHSLMEGDRKHMIQALSITIALGVYFTLLQASEYYEAPFTISDGVYGSTFFVATGFHGLHVIIGSTFLAVCLLRQLKFHFTSNHHFGFEAAAWYWHFVDVVWLFLYVSIYWWGSYSFSIKQYNWLPINQFR</sequence>
<evidence type="ECO:0000256" key="2">
    <source>
        <dbReference type="ARBA" id="ARBA00010581"/>
    </source>
</evidence>
<dbReference type="InterPro" id="IPR000298">
    <property type="entry name" value="Cyt_c_oxidase-like_su3"/>
</dbReference>
<keyword evidence="4 11" id="KW-0812">Transmembrane</keyword>
<dbReference type="PANTHER" id="PTHR11403">
    <property type="entry name" value="CYTOCHROME C OXIDASE SUBUNIT III"/>
    <property type="match status" value="1"/>
</dbReference>
<feature type="transmembrane region" description="Helical" evidence="12">
    <location>
        <begin position="159"/>
        <end position="177"/>
    </location>
</feature>
<dbReference type="GO" id="GO:0019646">
    <property type="term" value="P:aerobic electron transport chain"/>
    <property type="evidence" value="ECO:0007669"/>
    <property type="project" value="InterPro"/>
</dbReference>